<dbReference type="SUPFAM" id="SSF64268">
    <property type="entry name" value="PX domain"/>
    <property type="match status" value="1"/>
</dbReference>
<name>A0A0N5APT5_9BILA</name>
<dbReference type="InterPro" id="IPR036871">
    <property type="entry name" value="PX_dom_sf"/>
</dbReference>
<protein>
    <submittedName>
        <fullName evidence="3">PX domain-containing protein</fullName>
    </submittedName>
</protein>
<organism evidence="2 3">
    <name type="scientific">Syphacia muris</name>
    <dbReference type="NCBI Taxonomy" id="451379"/>
    <lineage>
        <taxon>Eukaryota</taxon>
        <taxon>Metazoa</taxon>
        <taxon>Ecdysozoa</taxon>
        <taxon>Nematoda</taxon>
        <taxon>Chromadorea</taxon>
        <taxon>Rhabditida</taxon>
        <taxon>Spirurina</taxon>
        <taxon>Oxyuridomorpha</taxon>
        <taxon>Oxyuroidea</taxon>
        <taxon>Oxyuridae</taxon>
        <taxon>Syphacia</taxon>
    </lineage>
</organism>
<dbReference type="WBParaSite" id="SMUV_0000667301-mRNA-1">
    <property type="protein sequence ID" value="SMUV_0000667301-mRNA-1"/>
    <property type="gene ID" value="SMUV_0000667301"/>
</dbReference>
<evidence type="ECO:0000313" key="2">
    <source>
        <dbReference type="Proteomes" id="UP000046393"/>
    </source>
</evidence>
<reference evidence="3" key="1">
    <citation type="submission" date="2017-02" db="UniProtKB">
        <authorList>
            <consortium name="WormBaseParasite"/>
        </authorList>
    </citation>
    <scope>IDENTIFICATION</scope>
</reference>
<dbReference type="PANTHER" id="PTHR15508">
    <property type="entry name" value="RIBOSOMAL PROTEIN S6 KINASE"/>
    <property type="match status" value="1"/>
</dbReference>
<dbReference type="InterPro" id="IPR051866">
    <property type="entry name" value="Intracell_Sig-Traffick_Protein"/>
</dbReference>
<dbReference type="PANTHER" id="PTHR15508:SF8">
    <property type="entry name" value="LD24550P"/>
    <property type="match status" value="1"/>
</dbReference>
<sequence length="135" mass="15485">MSLLLSDSSLCLNDFSRILYSPPSEWNLHVDVVDAPVVGSGLKQHIEYKITITLYLHGTYPAFSPARLFGNTEPAVIAERTEAIKRFLNFVFNSEVLRKSTSLHHFFESKQLEQQSGNFVENKFFDIMDKENRVD</sequence>
<feature type="domain" description="PX" evidence="1">
    <location>
        <begin position="65"/>
        <end position="109"/>
    </location>
</feature>
<dbReference type="STRING" id="451379.A0A0N5APT5"/>
<accession>A0A0N5APT5</accession>
<dbReference type="AlphaFoldDB" id="A0A0N5APT5"/>
<dbReference type="GO" id="GO:0035091">
    <property type="term" value="F:phosphatidylinositol binding"/>
    <property type="evidence" value="ECO:0007669"/>
    <property type="project" value="InterPro"/>
</dbReference>
<dbReference type="Proteomes" id="UP000046393">
    <property type="component" value="Unplaced"/>
</dbReference>
<dbReference type="InterPro" id="IPR001683">
    <property type="entry name" value="PX_dom"/>
</dbReference>
<evidence type="ECO:0000259" key="1">
    <source>
        <dbReference type="Pfam" id="PF00787"/>
    </source>
</evidence>
<evidence type="ECO:0000313" key="3">
    <source>
        <dbReference type="WBParaSite" id="SMUV_0000667301-mRNA-1"/>
    </source>
</evidence>
<dbReference type="Pfam" id="PF00787">
    <property type="entry name" value="PX"/>
    <property type="match status" value="1"/>
</dbReference>
<keyword evidence="2" id="KW-1185">Reference proteome</keyword>
<proteinExistence type="predicted"/>
<dbReference type="Gene3D" id="3.30.1520.10">
    <property type="entry name" value="Phox-like domain"/>
    <property type="match status" value="1"/>
</dbReference>